<proteinExistence type="predicted"/>
<protein>
    <recommendedName>
        <fullName evidence="2">RRM domain-containing protein</fullName>
    </recommendedName>
</protein>
<organism evidence="3 4">
    <name type="scientific">Papaver nudicaule</name>
    <name type="common">Iceland poppy</name>
    <dbReference type="NCBI Taxonomy" id="74823"/>
    <lineage>
        <taxon>Eukaryota</taxon>
        <taxon>Viridiplantae</taxon>
        <taxon>Streptophyta</taxon>
        <taxon>Embryophyta</taxon>
        <taxon>Tracheophyta</taxon>
        <taxon>Spermatophyta</taxon>
        <taxon>Magnoliopsida</taxon>
        <taxon>Ranunculales</taxon>
        <taxon>Papaveraceae</taxon>
        <taxon>Papaveroideae</taxon>
        <taxon>Papaver</taxon>
    </lineage>
</organism>
<dbReference type="InterPro" id="IPR035979">
    <property type="entry name" value="RBD_domain_sf"/>
</dbReference>
<evidence type="ECO:0000313" key="3">
    <source>
        <dbReference type="EMBL" id="MCL7040674.1"/>
    </source>
</evidence>
<evidence type="ECO:0000259" key="2">
    <source>
        <dbReference type="PROSITE" id="PS50102"/>
    </source>
</evidence>
<name>A0AA41VG59_PAPNU</name>
<dbReference type="SMART" id="SM00343">
    <property type="entry name" value="ZnF_C2HC"/>
    <property type="match status" value="2"/>
</dbReference>
<dbReference type="SUPFAM" id="SSF54928">
    <property type="entry name" value="RNA-binding domain, RBD"/>
    <property type="match status" value="1"/>
</dbReference>
<comment type="caution">
    <text evidence="3">The sequence shown here is derived from an EMBL/GenBank/DDBJ whole genome shotgun (WGS) entry which is preliminary data.</text>
</comment>
<sequence length="178" mass="19812">MSHLPLVMSTTTSFHQEKEQKIDHCSSAAKDMEPENVCKNCGIDDHMTEYCRSGFYGRLRKYDRNTISFSNLPPDTDGDDLERLCIKYGPVPRSAGPADIKGVGDQGLVAFENKEDAQMAVEKLNGSTYKGCVITVKWDSAKSVRVLPENRCKRCGKTDGHLENDCPSIVFNPIGKYT</sequence>
<keyword evidence="4" id="KW-1185">Reference proteome</keyword>
<evidence type="ECO:0000313" key="4">
    <source>
        <dbReference type="Proteomes" id="UP001177140"/>
    </source>
</evidence>
<dbReference type="EMBL" id="JAJJMA010215278">
    <property type="protein sequence ID" value="MCL7040674.1"/>
    <property type="molecule type" value="Genomic_DNA"/>
</dbReference>
<dbReference type="Gene3D" id="3.30.70.330">
    <property type="match status" value="1"/>
</dbReference>
<reference evidence="3" key="1">
    <citation type="submission" date="2022-03" db="EMBL/GenBank/DDBJ databases">
        <title>A functionally conserved STORR gene fusion in Papaver species that diverged 16.8 million years ago.</title>
        <authorList>
            <person name="Catania T."/>
        </authorList>
    </citation>
    <scope>NUCLEOTIDE SEQUENCE</scope>
    <source>
        <strain evidence="3">S-191538</strain>
    </source>
</reference>
<feature type="domain" description="RRM" evidence="2">
    <location>
        <begin position="65"/>
        <end position="141"/>
    </location>
</feature>
<dbReference type="SMART" id="SM00360">
    <property type="entry name" value="RRM"/>
    <property type="match status" value="1"/>
</dbReference>
<dbReference type="GO" id="GO:0008270">
    <property type="term" value="F:zinc ion binding"/>
    <property type="evidence" value="ECO:0007669"/>
    <property type="project" value="InterPro"/>
</dbReference>
<dbReference type="InterPro" id="IPR001878">
    <property type="entry name" value="Znf_CCHC"/>
</dbReference>
<dbReference type="Proteomes" id="UP001177140">
    <property type="component" value="Unassembled WGS sequence"/>
</dbReference>
<dbReference type="GO" id="GO:0003723">
    <property type="term" value="F:RNA binding"/>
    <property type="evidence" value="ECO:0007669"/>
    <property type="project" value="UniProtKB-UniRule"/>
</dbReference>
<dbReference type="InterPro" id="IPR000504">
    <property type="entry name" value="RRM_dom"/>
</dbReference>
<dbReference type="CDD" id="cd00590">
    <property type="entry name" value="RRM_SF"/>
    <property type="match status" value="1"/>
</dbReference>
<dbReference type="AlphaFoldDB" id="A0AA41VG59"/>
<gene>
    <name evidence="3" type="ORF">MKW94_004767</name>
</gene>
<dbReference type="Gene3D" id="4.10.60.10">
    <property type="entry name" value="Zinc finger, CCHC-type"/>
    <property type="match status" value="1"/>
</dbReference>
<accession>A0AA41VG59</accession>
<dbReference type="PROSITE" id="PS50102">
    <property type="entry name" value="RRM"/>
    <property type="match status" value="1"/>
</dbReference>
<dbReference type="InterPro" id="IPR012677">
    <property type="entry name" value="Nucleotide-bd_a/b_plait_sf"/>
</dbReference>
<keyword evidence="1" id="KW-0694">RNA-binding</keyword>
<evidence type="ECO:0000256" key="1">
    <source>
        <dbReference type="PROSITE-ProRule" id="PRU00176"/>
    </source>
</evidence>
<dbReference type="Pfam" id="PF00076">
    <property type="entry name" value="RRM_1"/>
    <property type="match status" value="1"/>
</dbReference>